<accession>A0A7Y8GVV2</accession>
<sequence>MSLFSLRRSPPQSNAPESAVNTPASSKQAPANAAHPLDALTGGAFSAPTSGERASRIREWLAGEPGLEQMTEVFKELSQRDRGAAKPLKEKLDEHKRLKAQEQIAAEWAVKAEALIGQARLNLADAMAWQRDAARAGAPLSREPLAGLKQALAERVKAIEDVQHRVQVERESAVLMAQRIEVMSTKPWREAQQSAEALRTDVAQWQQQASTLADDAQWPSVEPKFPPMLQASRSQLQLVWEAFEAALAQAVAADANPQAPLPAVPVWADELRAARGMDAAVPGEKTAHDAQAAQERRAKVLAELDRALGVLERELAEGHGKATPKAAADVRAVLKSHARLIGPELEARAHAALTQAGDLEDWQRWRADQLREELVKKAEALLQPPEGQRLGGRKMQETLRSLRDQWKATDQGGQPNHALWKRFDEACTEAHKSVEVWLTQVRQQAEAHKTQRMAIIEELKAWTAMHGQSTDWKAQVRELHAFSERWREAGHLSEKAFAEMQPLWKTAMHAAHAGLEAAQAQSVERRRALIDEAKAMGAAPQLRIDAVKALQQRWQAEAHAVPLERKQEQKLWEAFRQPIDEAFARKSSEREKASTALNAHDQRVLEASQAVDAASASGDAQQIRTAMAALEAALRGQAEAAAEPARGGANAVATPAEADATDVKAEETPMAPVADGSAPADAADEVAAAEAPAPAKPAAPPKKIVAVRGDDRPGMKKTEPAGRDDRRGPPGRDTRDARGGFGGRGDGRDARDGRGGERFDREPRGPRLGDAAFRAQRQAIEHAEAALRKLAAQAHGEVLTQLLTAWEQRDASQLPTAQALGSRVNAATRSAWSQSLNGGAPAAVPADALLRLEMAAEVPTPAELLDARRMLQLQLLTRRHEAAPADTWAQDVSRVLAGGFDAGAARRLQNALKVLLKR</sequence>
<name>A0A7Y8GVV2_9BURK</name>
<dbReference type="InterPro" id="IPR007139">
    <property type="entry name" value="DUF349"/>
</dbReference>
<feature type="compositionally biased region" description="Basic and acidic residues" evidence="1">
    <location>
        <begin position="708"/>
        <end position="738"/>
    </location>
</feature>
<dbReference type="Proteomes" id="UP000545507">
    <property type="component" value="Unassembled WGS sequence"/>
</dbReference>
<gene>
    <name evidence="2" type="ORF">F3K02_09330</name>
</gene>
<keyword evidence="3" id="KW-1185">Reference proteome</keyword>
<evidence type="ECO:0000256" key="1">
    <source>
        <dbReference type="SAM" id="MobiDB-lite"/>
    </source>
</evidence>
<evidence type="ECO:0000313" key="3">
    <source>
        <dbReference type="Proteomes" id="UP000545507"/>
    </source>
</evidence>
<evidence type="ECO:0000313" key="2">
    <source>
        <dbReference type="EMBL" id="NWF45446.1"/>
    </source>
</evidence>
<feature type="compositionally biased region" description="Polar residues" evidence="1">
    <location>
        <begin position="10"/>
        <end position="29"/>
    </location>
</feature>
<feature type="region of interest" description="Disordered" evidence="1">
    <location>
        <begin position="641"/>
        <end position="768"/>
    </location>
</feature>
<dbReference type="Pfam" id="PF03993">
    <property type="entry name" value="DUF349"/>
    <property type="match status" value="1"/>
</dbReference>
<feature type="compositionally biased region" description="Low complexity" evidence="1">
    <location>
        <begin position="678"/>
        <end position="693"/>
    </location>
</feature>
<protein>
    <submittedName>
        <fullName evidence="2">DUF349 domain-containing protein</fullName>
    </submittedName>
</protein>
<feature type="region of interest" description="Disordered" evidence="1">
    <location>
        <begin position="1"/>
        <end position="54"/>
    </location>
</feature>
<feature type="compositionally biased region" description="Basic and acidic residues" evidence="1">
    <location>
        <begin position="745"/>
        <end position="767"/>
    </location>
</feature>
<proteinExistence type="predicted"/>
<dbReference type="RefSeq" id="WP_177135294.1">
    <property type="nucleotide sequence ID" value="NZ_VYGV01000006.1"/>
</dbReference>
<feature type="compositionally biased region" description="Low complexity" evidence="1">
    <location>
        <begin position="641"/>
        <end position="653"/>
    </location>
</feature>
<comment type="caution">
    <text evidence="2">The sequence shown here is derived from an EMBL/GenBank/DDBJ whole genome shotgun (WGS) entry which is preliminary data.</text>
</comment>
<dbReference type="EMBL" id="VYGV01000006">
    <property type="protein sequence ID" value="NWF45446.1"/>
    <property type="molecule type" value="Genomic_DNA"/>
</dbReference>
<organism evidence="2 3">
    <name type="scientific">Hydrogenophaga aromaticivorans</name>
    <dbReference type="NCBI Taxonomy" id="2610898"/>
    <lineage>
        <taxon>Bacteria</taxon>
        <taxon>Pseudomonadati</taxon>
        <taxon>Pseudomonadota</taxon>
        <taxon>Betaproteobacteria</taxon>
        <taxon>Burkholderiales</taxon>
        <taxon>Comamonadaceae</taxon>
        <taxon>Hydrogenophaga</taxon>
    </lineage>
</organism>
<dbReference type="AlphaFoldDB" id="A0A7Y8GVV2"/>
<reference evidence="2 3" key="1">
    <citation type="submission" date="2019-09" db="EMBL/GenBank/DDBJ databases">
        <title>Hydrogenophaga aromatica sp. nov., isolated from a para-xylene-degrading enrichment culture.</title>
        <authorList>
            <person name="Tancsics A."/>
            <person name="Banerjee S."/>
        </authorList>
    </citation>
    <scope>NUCLEOTIDE SEQUENCE [LARGE SCALE GENOMIC DNA]</scope>
    <source>
        <strain evidence="2 3">D2P1</strain>
    </source>
</reference>